<name>A0A418PRF8_9BACT</name>
<dbReference type="OrthoDB" id="823954at2"/>
<protein>
    <recommendedName>
        <fullName evidence="5">Outer membrane protein beta-barrel domain-containing protein</fullName>
    </recommendedName>
</protein>
<feature type="transmembrane region" description="Helical" evidence="2">
    <location>
        <begin position="45"/>
        <end position="67"/>
    </location>
</feature>
<keyword evidence="4" id="KW-1185">Reference proteome</keyword>
<evidence type="ECO:0000256" key="1">
    <source>
        <dbReference type="SAM" id="MobiDB-lite"/>
    </source>
</evidence>
<evidence type="ECO:0000256" key="2">
    <source>
        <dbReference type="SAM" id="Phobius"/>
    </source>
</evidence>
<comment type="caution">
    <text evidence="3">The sequence shown here is derived from an EMBL/GenBank/DDBJ whole genome shotgun (WGS) entry which is preliminary data.</text>
</comment>
<proteinExistence type="predicted"/>
<dbReference type="EMBL" id="QXML01000005">
    <property type="protein sequence ID" value="RIW15138.1"/>
    <property type="molecule type" value="Genomic_DNA"/>
</dbReference>
<feature type="compositionally biased region" description="Basic and acidic residues" evidence="1">
    <location>
        <begin position="118"/>
        <end position="127"/>
    </location>
</feature>
<accession>A0A418PRF8</accession>
<dbReference type="AlphaFoldDB" id="A0A418PRF8"/>
<gene>
    <name evidence="3" type="ORF">D0X99_11875</name>
</gene>
<feature type="compositionally biased region" description="Polar residues" evidence="1">
    <location>
        <begin position="128"/>
        <end position="144"/>
    </location>
</feature>
<dbReference type="Proteomes" id="UP000283522">
    <property type="component" value="Unassembled WGS sequence"/>
</dbReference>
<reference evidence="3 4" key="1">
    <citation type="submission" date="2018-09" db="EMBL/GenBank/DDBJ databases">
        <authorList>
            <person name="Wang X."/>
            <person name="Du Z."/>
        </authorList>
    </citation>
    <scope>NUCLEOTIDE SEQUENCE [LARGE SCALE GENOMIC DNA]</scope>
    <source>
        <strain evidence="3 4">N3</strain>
    </source>
</reference>
<keyword evidence="2" id="KW-0812">Transmembrane</keyword>
<evidence type="ECO:0000313" key="4">
    <source>
        <dbReference type="Proteomes" id="UP000283522"/>
    </source>
</evidence>
<evidence type="ECO:0008006" key="5">
    <source>
        <dbReference type="Google" id="ProtNLM"/>
    </source>
</evidence>
<keyword evidence="2" id="KW-0472">Membrane</keyword>
<evidence type="ECO:0000313" key="3">
    <source>
        <dbReference type="EMBL" id="RIW15138.1"/>
    </source>
</evidence>
<organism evidence="3 4">
    <name type="scientific">Algoriphagus lacus</name>
    <dbReference type="NCBI Taxonomy" id="2056311"/>
    <lineage>
        <taxon>Bacteria</taxon>
        <taxon>Pseudomonadati</taxon>
        <taxon>Bacteroidota</taxon>
        <taxon>Cytophagia</taxon>
        <taxon>Cytophagales</taxon>
        <taxon>Cyclobacteriaceae</taxon>
        <taxon>Algoriphagus</taxon>
    </lineage>
</organism>
<keyword evidence="2" id="KW-1133">Transmembrane helix</keyword>
<sequence length="436" mass="47652">MQEDNPEKWLASSLRKQQEENPLPYELGAWEAFEAKRAAAVRKRAGYWITGVAASLALLWVAGSVWISQDLPLKEEPLIEQLASNQQETQLESNALDQEIPNADRKEESVSESLSSGRNEESIKTPKDQISSGQKQKSINSNPVSPEPKNSDNLALIEKSSTEEIGQKAEAVESLIAQAENPKEEIPSKAKQDQAVVVQELPTEPQLSEEEIQEILETKSFARLAMGLSPGFGTSQGTEQTTSGSSLGLGVLVDMDLPGKLTLGSGLAVNYLNQASESQSYAQVAGFSSPVTQSSEISQIQLDIPLFVKYPLTRSQSISVQAGFSNLMTFNQNAEQQSSYTRQVAVLDASAESANSFTLKSEAVSQVSALDVPENRFYPFATANFGVNVRLYQSKKTSYEVMPFYNYPLQEFSGYGEKLGMFGASFKVNFGAVQKK</sequence>
<dbReference type="RefSeq" id="WP_119478043.1">
    <property type="nucleotide sequence ID" value="NZ_QXML01000005.1"/>
</dbReference>
<feature type="region of interest" description="Disordered" evidence="1">
    <location>
        <begin position="89"/>
        <end position="152"/>
    </location>
</feature>